<evidence type="ECO:0000313" key="3">
    <source>
        <dbReference type="Proteomes" id="UP001165941"/>
    </source>
</evidence>
<dbReference type="SUPFAM" id="SSF53300">
    <property type="entry name" value="vWA-like"/>
    <property type="match status" value="1"/>
</dbReference>
<dbReference type="InterPro" id="IPR050550">
    <property type="entry name" value="SEC23_SEC24_subfamily"/>
</dbReference>
<comment type="caution">
    <text evidence="2">The sequence shown here is derived from an EMBL/GenBank/DDBJ whole genome shotgun (WGS) entry which is preliminary data.</text>
</comment>
<sequence>MTDVSYNGIRSGLIRLLCEELKSPLDFLRREGRAEKSAVHVGFVTYSKVLCFYNVKSSLAQPQMMVVSDVGDMFVPLLDGFLVNVNESRAVITGLLDQIPETFADTRETETVFAPVIQAGVETLKAAECAGKLFLFHTSLPIAEVPGKLKDRDDRKLVNTDKEETLSRPQTGAYQTLAKKCVAQGCCVDLFLFPSQYVEEAMLSVILQLSGGSVYKYACFQRVPTSTGIRAVDFFGAFYMSNTKDVELAGLDGDETVTVEFKHDDRLNEESGALLQCALLYTSCAGQ</sequence>
<dbReference type="PANTHER" id="PTHR13803:SF5">
    <property type="entry name" value="PROTEIN TRANSPORT PROTEIN SEC24C"/>
    <property type="match status" value="1"/>
</dbReference>
<dbReference type="Pfam" id="PF04811">
    <property type="entry name" value="Sec23_trunk"/>
    <property type="match status" value="1"/>
</dbReference>
<dbReference type="Proteomes" id="UP001165941">
    <property type="component" value="Unassembled WGS sequence"/>
</dbReference>
<gene>
    <name evidence="2" type="ORF">BU61_7051</name>
</gene>
<evidence type="ECO:0000313" key="2">
    <source>
        <dbReference type="EMBL" id="NIG59673.1"/>
    </source>
</evidence>
<evidence type="ECO:0000259" key="1">
    <source>
        <dbReference type="Pfam" id="PF04811"/>
    </source>
</evidence>
<dbReference type="InterPro" id="IPR006896">
    <property type="entry name" value="Sec23/24_trunk_dom"/>
</dbReference>
<protein>
    <submittedName>
        <fullName evidence="2">Protein transport protein Sec24C isoform X3</fullName>
    </submittedName>
</protein>
<dbReference type="Gene3D" id="3.40.50.410">
    <property type="entry name" value="von Willebrand factor, type A domain"/>
    <property type="match status" value="1"/>
</dbReference>
<accession>A0ABX0S4W8</accession>
<dbReference type="SUPFAM" id="SSF81995">
    <property type="entry name" value="beta-sandwich domain of Sec23/24"/>
    <property type="match status" value="1"/>
</dbReference>
<keyword evidence="3" id="KW-1185">Reference proteome</keyword>
<organism evidence="2 3">
    <name type="scientific">Pontoporia blainvillei</name>
    <name type="common">Franciscana</name>
    <name type="synonym">Delphinus blainvillei</name>
    <dbReference type="NCBI Taxonomy" id="48723"/>
    <lineage>
        <taxon>Eukaryota</taxon>
        <taxon>Metazoa</taxon>
        <taxon>Chordata</taxon>
        <taxon>Craniata</taxon>
        <taxon>Vertebrata</taxon>
        <taxon>Euteleostomi</taxon>
        <taxon>Mammalia</taxon>
        <taxon>Eutheria</taxon>
        <taxon>Laurasiatheria</taxon>
        <taxon>Artiodactyla</taxon>
        <taxon>Whippomorpha</taxon>
        <taxon>Cetacea</taxon>
        <taxon>Odontoceti</taxon>
        <taxon>Pontoporiidae</taxon>
        <taxon>Pontoporia</taxon>
    </lineage>
</organism>
<feature type="domain" description="Sec23/Sec24 trunk" evidence="1">
    <location>
        <begin position="1"/>
        <end position="221"/>
    </location>
</feature>
<name>A0ABX0S4W8_PONBL</name>
<proteinExistence type="predicted"/>
<dbReference type="PANTHER" id="PTHR13803">
    <property type="entry name" value="SEC24-RELATED PROTEIN"/>
    <property type="match status" value="1"/>
</dbReference>
<dbReference type="EMBL" id="PGGH01121842">
    <property type="protein sequence ID" value="NIG59673.1"/>
    <property type="molecule type" value="Genomic_DNA"/>
</dbReference>
<reference evidence="2" key="1">
    <citation type="submission" date="2018-05" db="EMBL/GenBank/DDBJ databases">
        <authorList>
            <person name="Pedro S.L.S."/>
            <person name="Freitas R.C."/>
            <person name="Barreto A.S."/>
            <person name="Lima A.O.S."/>
        </authorList>
    </citation>
    <scope>NUCLEOTIDE SEQUENCE</scope>
    <source>
        <strain evidence="2">BP203</strain>
        <tissue evidence="2">Muscle</tissue>
    </source>
</reference>
<dbReference type="Gene3D" id="2.60.40.1670">
    <property type="entry name" value="beta-sandwich domain of Sec23/24"/>
    <property type="match status" value="1"/>
</dbReference>
<dbReference type="InterPro" id="IPR036465">
    <property type="entry name" value="vWFA_dom_sf"/>
</dbReference>